<dbReference type="Pfam" id="PF00156">
    <property type="entry name" value="Pribosyltran"/>
    <property type="match status" value="1"/>
</dbReference>
<dbReference type="Proteomes" id="UP000216446">
    <property type="component" value="Unassembled WGS sequence"/>
</dbReference>
<dbReference type="InterPro" id="IPR050137">
    <property type="entry name" value="PyrR_bifunctional"/>
</dbReference>
<dbReference type="InParanoid" id="A0A259TXV4"/>
<comment type="caution">
    <text evidence="6">The sequence shown here is derived from an EMBL/GenBank/DDBJ whole genome shotgun (WGS) entry which is preliminary data.</text>
</comment>
<dbReference type="AlphaFoldDB" id="A0A259TXV4"/>
<dbReference type="EMBL" id="MQWB01000001">
    <property type="protein sequence ID" value="OZC02582.1"/>
    <property type="molecule type" value="Genomic_DNA"/>
</dbReference>
<dbReference type="InterPro" id="IPR000836">
    <property type="entry name" value="PRTase_dom"/>
</dbReference>
<proteinExistence type="inferred from homology"/>
<evidence type="ECO:0000259" key="5">
    <source>
        <dbReference type="Pfam" id="PF00156"/>
    </source>
</evidence>
<dbReference type="InterPro" id="IPR029057">
    <property type="entry name" value="PRTase-like"/>
</dbReference>
<dbReference type="InterPro" id="IPR023050">
    <property type="entry name" value="PyrR"/>
</dbReference>
<dbReference type="PANTHER" id="PTHR11608:SF0">
    <property type="entry name" value="BIFUNCTIONAL PROTEIN PYRR"/>
    <property type="match status" value="1"/>
</dbReference>
<accession>A0A259TXV4</accession>
<dbReference type="NCBIfam" id="NF003545">
    <property type="entry name" value="PRK05205.1-1"/>
    <property type="match status" value="1"/>
</dbReference>
<comment type="function">
    <text evidence="4">Regulates the transcription of the pyrimidine nucleotide (pyr) operon in response to exogenous pyrimidines.</text>
</comment>
<dbReference type="GO" id="GO:0006355">
    <property type="term" value="P:regulation of DNA-templated transcription"/>
    <property type="evidence" value="ECO:0007669"/>
    <property type="project" value="UniProtKB-UniRule"/>
</dbReference>
<evidence type="ECO:0000256" key="4">
    <source>
        <dbReference type="HAMAP-Rule" id="MF_01219"/>
    </source>
</evidence>
<evidence type="ECO:0000256" key="1">
    <source>
        <dbReference type="ARBA" id="ARBA00005565"/>
    </source>
</evidence>
<protein>
    <recommendedName>
        <fullName evidence="4">Bifunctional protein PyrR</fullName>
    </recommendedName>
    <domain>
        <recommendedName>
            <fullName evidence="4">Pyrimidine operon regulatory protein</fullName>
        </recommendedName>
    </domain>
    <domain>
        <recommendedName>
            <fullName evidence="4">Uracil phosphoribosyltransferase</fullName>
            <shortName evidence="4">UPRTase</shortName>
            <ecNumber evidence="4">2.4.2.9</ecNumber>
        </recommendedName>
    </domain>
</protein>
<dbReference type="PANTHER" id="PTHR11608">
    <property type="entry name" value="BIFUNCTIONAL PROTEIN PYRR"/>
    <property type="match status" value="1"/>
</dbReference>
<keyword evidence="7" id="KW-1185">Reference proteome</keyword>
<dbReference type="RefSeq" id="WP_094546992.1">
    <property type="nucleotide sequence ID" value="NZ_MQWB01000001.1"/>
</dbReference>
<dbReference type="EC" id="2.4.2.9" evidence="4"/>
<dbReference type="OrthoDB" id="9802227at2"/>
<dbReference type="CDD" id="cd06223">
    <property type="entry name" value="PRTases_typeI"/>
    <property type="match status" value="1"/>
</dbReference>
<evidence type="ECO:0000313" key="7">
    <source>
        <dbReference type="Proteomes" id="UP000216446"/>
    </source>
</evidence>
<dbReference type="Gene3D" id="3.40.50.2020">
    <property type="match status" value="1"/>
</dbReference>
<keyword evidence="3 4" id="KW-0804">Transcription</keyword>
<evidence type="ECO:0000256" key="3">
    <source>
        <dbReference type="ARBA" id="ARBA00023163"/>
    </source>
</evidence>
<comment type="function">
    <text evidence="4">Also displays a weak uracil phosphoribosyltransferase activity which is not physiologically significant.</text>
</comment>
<evidence type="ECO:0000256" key="2">
    <source>
        <dbReference type="ARBA" id="ARBA00023015"/>
    </source>
</evidence>
<dbReference type="FunFam" id="3.40.50.2020:FF:000020">
    <property type="entry name" value="Bifunctional protein PyrR"/>
    <property type="match status" value="1"/>
</dbReference>
<keyword evidence="2 4" id="KW-0805">Transcription regulation</keyword>
<keyword evidence="4 6" id="KW-0328">Glycosyltransferase</keyword>
<feature type="domain" description="Phosphoribosyltransferase" evidence="5">
    <location>
        <begin position="29"/>
        <end position="168"/>
    </location>
</feature>
<feature type="short sequence motif" description="PRPP-binding" evidence="4">
    <location>
        <begin position="117"/>
        <end position="129"/>
    </location>
</feature>
<dbReference type="HAMAP" id="MF_01219">
    <property type="entry name" value="PyrR"/>
    <property type="match status" value="1"/>
</dbReference>
<keyword evidence="4 6" id="KW-0808">Transferase</keyword>
<comment type="catalytic activity">
    <reaction evidence="4">
        <text>UMP + diphosphate = 5-phospho-alpha-D-ribose 1-diphosphate + uracil</text>
        <dbReference type="Rhea" id="RHEA:13017"/>
        <dbReference type="ChEBI" id="CHEBI:17568"/>
        <dbReference type="ChEBI" id="CHEBI:33019"/>
        <dbReference type="ChEBI" id="CHEBI:57865"/>
        <dbReference type="ChEBI" id="CHEBI:58017"/>
        <dbReference type="EC" id="2.4.2.9"/>
    </reaction>
</comment>
<dbReference type="NCBIfam" id="NF003549">
    <property type="entry name" value="PRK05205.1-5"/>
    <property type="match status" value="1"/>
</dbReference>
<dbReference type="GO" id="GO:0004845">
    <property type="term" value="F:uracil phosphoribosyltransferase activity"/>
    <property type="evidence" value="ECO:0007669"/>
    <property type="project" value="UniProtKB-UniRule"/>
</dbReference>
<reference evidence="6 7" key="1">
    <citation type="submission" date="2016-11" db="EMBL/GenBank/DDBJ databases">
        <title>Study of marine rhodopsin-containing bacteria.</title>
        <authorList>
            <person name="Yoshizawa S."/>
            <person name="Kumagai Y."/>
            <person name="Kogure K."/>
        </authorList>
    </citation>
    <scope>NUCLEOTIDE SEQUENCE [LARGE SCALE GENOMIC DNA]</scope>
    <source>
        <strain evidence="6 7">SG-29</strain>
    </source>
</reference>
<comment type="similarity">
    <text evidence="1 4">Belongs to the purine/pyrimidine phosphoribosyltransferase family. PyrR subfamily.</text>
</comment>
<dbReference type="SUPFAM" id="SSF53271">
    <property type="entry name" value="PRTase-like"/>
    <property type="match status" value="1"/>
</dbReference>
<sequence length="209" mass="22689">MSETSPGAPPLSPGDAPKALLMDAADVGRTLDRLARQIVEHLDDDAEPADRLALIGMQTRGAHLARRLRDRIEAFEGVRLPLGVLDATFYRDDLRLGPLAPAVSPTDIPFDLTDRRLVLIDDVVYTGRTTRAALDALLDLGRPASVRLLAFIDRGLRELPVAPDLVGREVPTEPDERVRVRLTEEDGVDGVWLVQKTSSGAPHAPAETA</sequence>
<gene>
    <name evidence="4" type="primary">pyrR</name>
    <name evidence="6" type="ORF">BSZ36_06075</name>
</gene>
<organism evidence="6 7">
    <name type="scientific">Rubricoccus marinus</name>
    <dbReference type="NCBI Taxonomy" id="716817"/>
    <lineage>
        <taxon>Bacteria</taxon>
        <taxon>Pseudomonadati</taxon>
        <taxon>Rhodothermota</taxon>
        <taxon>Rhodothermia</taxon>
        <taxon>Rhodothermales</taxon>
        <taxon>Rubricoccaceae</taxon>
        <taxon>Rubricoccus</taxon>
    </lineage>
</organism>
<name>A0A259TXV4_9BACT</name>
<evidence type="ECO:0000313" key="6">
    <source>
        <dbReference type="EMBL" id="OZC02582.1"/>
    </source>
</evidence>